<name>C3ZUM0_BRAFL</name>
<accession>C3ZUM0</accession>
<sequence>MVSLACFIVTTHTRRLSTVYATDCTWLSHKSAQTIQPIQNTSLLIGNVYHYIMQSPNRLAECKTLGLFETCGLFEPSPDGYLPVNSPVALIQGDFVVAGNAMAMSVVHLGPSPSYCHPAIVAALSGERLPDMTQYSPVDPAMAAFVEEDEAIGDLTSNATKVAADLVDDYDGFSLGIITMTMKGNYEELFKLYARCHHFSTAKPLNED</sequence>
<proteinExistence type="predicted"/>
<dbReference type="AlphaFoldDB" id="C3ZUM0"/>
<dbReference type="InParanoid" id="C3ZUM0"/>
<protein>
    <submittedName>
        <fullName evidence="1">Uncharacterized protein</fullName>
    </submittedName>
</protein>
<organism>
    <name type="scientific">Branchiostoma floridae</name>
    <name type="common">Florida lancelet</name>
    <name type="synonym">Amphioxus</name>
    <dbReference type="NCBI Taxonomy" id="7739"/>
    <lineage>
        <taxon>Eukaryota</taxon>
        <taxon>Metazoa</taxon>
        <taxon>Chordata</taxon>
        <taxon>Cephalochordata</taxon>
        <taxon>Leptocardii</taxon>
        <taxon>Amphioxiformes</taxon>
        <taxon>Branchiostomatidae</taxon>
        <taxon>Branchiostoma</taxon>
    </lineage>
</organism>
<gene>
    <name evidence="1" type="ORF">BRAFLDRAFT_94625</name>
</gene>
<dbReference type="EMBL" id="GG666684">
    <property type="protein sequence ID" value="EEN43732.1"/>
    <property type="molecule type" value="Genomic_DNA"/>
</dbReference>
<reference evidence="1" key="1">
    <citation type="journal article" date="2008" name="Nature">
        <title>The amphioxus genome and the evolution of the chordate karyotype.</title>
        <authorList>
            <consortium name="US DOE Joint Genome Institute (JGI-PGF)"/>
            <person name="Putnam N.H."/>
            <person name="Butts T."/>
            <person name="Ferrier D.E.K."/>
            <person name="Furlong R.F."/>
            <person name="Hellsten U."/>
            <person name="Kawashima T."/>
            <person name="Robinson-Rechavi M."/>
            <person name="Shoguchi E."/>
            <person name="Terry A."/>
            <person name="Yu J.-K."/>
            <person name="Benito-Gutierrez E.L."/>
            <person name="Dubchak I."/>
            <person name="Garcia-Fernandez J."/>
            <person name="Gibson-Brown J.J."/>
            <person name="Grigoriev I.V."/>
            <person name="Horton A.C."/>
            <person name="de Jong P.J."/>
            <person name="Jurka J."/>
            <person name="Kapitonov V.V."/>
            <person name="Kohara Y."/>
            <person name="Kuroki Y."/>
            <person name="Lindquist E."/>
            <person name="Lucas S."/>
            <person name="Osoegawa K."/>
            <person name="Pennacchio L.A."/>
            <person name="Salamov A.A."/>
            <person name="Satou Y."/>
            <person name="Sauka-Spengler T."/>
            <person name="Schmutz J."/>
            <person name="Shin-I T."/>
            <person name="Toyoda A."/>
            <person name="Bronner-Fraser M."/>
            <person name="Fujiyama A."/>
            <person name="Holland L.Z."/>
            <person name="Holland P.W.H."/>
            <person name="Satoh N."/>
            <person name="Rokhsar D.S."/>
        </authorList>
    </citation>
    <scope>NUCLEOTIDE SEQUENCE [LARGE SCALE GENOMIC DNA]</scope>
    <source>
        <strain evidence="1">S238N-H82</strain>
        <tissue evidence="1">Testes</tissue>
    </source>
</reference>
<evidence type="ECO:0000313" key="1">
    <source>
        <dbReference type="EMBL" id="EEN43732.1"/>
    </source>
</evidence>